<dbReference type="InParanoid" id="E9I7V6"/>
<name>E9I7V6_DAPPU</name>
<evidence type="ECO:0000313" key="2">
    <source>
        <dbReference type="Proteomes" id="UP000000305"/>
    </source>
</evidence>
<accession>E9I7V6</accession>
<evidence type="ECO:0000313" key="1">
    <source>
        <dbReference type="EMBL" id="EFX59924.1"/>
    </source>
</evidence>
<dbReference type="Gene3D" id="2.130.10.10">
    <property type="entry name" value="YVTN repeat-like/Quinoprotein amine dehydrogenase"/>
    <property type="match status" value="1"/>
</dbReference>
<dbReference type="Proteomes" id="UP000000305">
    <property type="component" value="Unassembled WGS sequence"/>
</dbReference>
<keyword evidence="2" id="KW-1185">Reference proteome</keyword>
<dbReference type="EMBL" id="GL737535">
    <property type="protein sequence ID" value="EFX59924.1"/>
    <property type="molecule type" value="Genomic_DNA"/>
</dbReference>
<dbReference type="InterPro" id="IPR011047">
    <property type="entry name" value="Quinoprotein_ADH-like_sf"/>
</dbReference>
<proteinExistence type="predicted"/>
<organism evidence="1 2">
    <name type="scientific">Daphnia pulex</name>
    <name type="common">Water flea</name>
    <dbReference type="NCBI Taxonomy" id="6669"/>
    <lineage>
        <taxon>Eukaryota</taxon>
        <taxon>Metazoa</taxon>
        <taxon>Ecdysozoa</taxon>
        <taxon>Arthropoda</taxon>
        <taxon>Crustacea</taxon>
        <taxon>Branchiopoda</taxon>
        <taxon>Diplostraca</taxon>
        <taxon>Cladocera</taxon>
        <taxon>Anomopoda</taxon>
        <taxon>Daphniidae</taxon>
        <taxon>Daphnia</taxon>
    </lineage>
</organism>
<reference evidence="1 2" key="1">
    <citation type="journal article" date="2011" name="Science">
        <title>The ecoresponsive genome of Daphnia pulex.</title>
        <authorList>
            <person name="Colbourne J.K."/>
            <person name="Pfrender M.E."/>
            <person name="Gilbert D."/>
            <person name="Thomas W.K."/>
            <person name="Tucker A."/>
            <person name="Oakley T.H."/>
            <person name="Tokishita S."/>
            <person name="Aerts A."/>
            <person name="Arnold G.J."/>
            <person name="Basu M.K."/>
            <person name="Bauer D.J."/>
            <person name="Caceres C.E."/>
            <person name="Carmel L."/>
            <person name="Casola C."/>
            <person name="Choi J.H."/>
            <person name="Detter J.C."/>
            <person name="Dong Q."/>
            <person name="Dusheyko S."/>
            <person name="Eads B.D."/>
            <person name="Frohlich T."/>
            <person name="Geiler-Samerotte K.A."/>
            <person name="Gerlach D."/>
            <person name="Hatcher P."/>
            <person name="Jogdeo S."/>
            <person name="Krijgsveld J."/>
            <person name="Kriventseva E.V."/>
            <person name="Kultz D."/>
            <person name="Laforsch C."/>
            <person name="Lindquist E."/>
            <person name="Lopez J."/>
            <person name="Manak J.R."/>
            <person name="Muller J."/>
            <person name="Pangilinan J."/>
            <person name="Patwardhan R.P."/>
            <person name="Pitluck S."/>
            <person name="Pritham E.J."/>
            <person name="Rechtsteiner A."/>
            <person name="Rho M."/>
            <person name="Rogozin I.B."/>
            <person name="Sakarya O."/>
            <person name="Salamov A."/>
            <person name="Schaack S."/>
            <person name="Shapiro H."/>
            <person name="Shiga Y."/>
            <person name="Skalitzky C."/>
            <person name="Smith Z."/>
            <person name="Souvorov A."/>
            <person name="Sung W."/>
            <person name="Tang Z."/>
            <person name="Tsuchiya D."/>
            <person name="Tu H."/>
            <person name="Vos H."/>
            <person name="Wang M."/>
            <person name="Wolf Y.I."/>
            <person name="Yamagata H."/>
            <person name="Yamada T."/>
            <person name="Ye Y."/>
            <person name="Shaw J.R."/>
            <person name="Andrews J."/>
            <person name="Crease T.J."/>
            <person name="Tang H."/>
            <person name="Lucas S.M."/>
            <person name="Robertson H.M."/>
            <person name="Bork P."/>
            <person name="Koonin E.V."/>
            <person name="Zdobnov E.M."/>
            <person name="Grigoriev I.V."/>
            <person name="Lynch M."/>
            <person name="Boore J.L."/>
        </authorList>
    </citation>
    <scope>NUCLEOTIDE SEQUENCE [LARGE SCALE GENOMIC DNA]</scope>
</reference>
<protein>
    <submittedName>
        <fullName evidence="1">Uncharacterized protein</fullName>
    </submittedName>
</protein>
<sequence>MLKNTSTLASLSRLDGQTMKTLWSFDDKFNGRFVCSDTTIVIANGKNLEVRSLSTGSLLWSLPVPEIDKIGLYGLILTRNMLIFSTSTGVVAVDLNSHQRVWSFEQGGFLSLSKNGVLHIAAVTYEGTDNKIFAFNLQ</sequence>
<dbReference type="SUPFAM" id="SSF50998">
    <property type="entry name" value="Quinoprotein alcohol dehydrogenase-like"/>
    <property type="match status" value="1"/>
</dbReference>
<dbReference type="HOGENOM" id="CLU_1857279_0_0_1"/>
<dbReference type="InterPro" id="IPR015943">
    <property type="entry name" value="WD40/YVTN_repeat-like_dom_sf"/>
</dbReference>
<dbReference type="KEGG" id="dpx:DAPPUDRAFT_346370"/>
<gene>
    <name evidence="1" type="ORF">DAPPUDRAFT_346370</name>
</gene>
<dbReference type="AlphaFoldDB" id="E9I7V6"/>